<feature type="transmembrane region" description="Helical" evidence="1">
    <location>
        <begin position="6"/>
        <end position="25"/>
    </location>
</feature>
<dbReference type="EMBL" id="JACHHB010000012">
    <property type="protein sequence ID" value="MBB5174326.1"/>
    <property type="molecule type" value="Genomic_DNA"/>
</dbReference>
<organism evidence="2 3">
    <name type="scientific">Texcoconibacillus texcoconensis</name>
    <dbReference type="NCBI Taxonomy" id="1095777"/>
    <lineage>
        <taxon>Bacteria</taxon>
        <taxon>Bacillati</taxon>
        <taxon>Bacillota</taxon>
        <taxon>Bacilli</taxon>
        <taxon>Bacillales</taxon>
        <taxon>Bacillaceae</taxon>
        <taxon>Texcoconibacillus</taxon>
    </lineage>
</organism>
<proteinExistence type="predicted"/>
<dbReference type="InterPro" id="IPR008407">
    <property type="entry name" value="Brnchd-chn_aa_trnsp_AzlD"/>
</dbReference>
<evidence type="ECO:0000313" key="3">
    <source>
        <dbReference type="Proteomes" id="UP000551878"/>
    </source>
</evidence>
<dbReference type="RefSeq" id="WP_184664754.1">
    <property type="nucleotide sequence ID" value="NZ_JACHHB010000012.1"/>
</dbReference>
<protein>
    <submittedName>
        <fullName evidence="2">Branched-subunit amino acid transport protein</fullName>
    </submittedName>
</protein>
<name>A0A840QS45_9BACI</name>
<comment type="caution">
    <text evidence="2">The sequence shown here is derived from an EMBL/GenBank/DDBJ whole genome shotgun (WGS) entry which is preliminary data.</text>
</comment>
<sequence length="99" mass="11061">MNLFWIIIGMGIVTYIPRMIPLVTMSTENWPAWLKRMLQRVPYAILGALIFPGILEAHEQPILAVFAGIIAIALAYIGVHMIGVVLGGIVSLYFLQMMF</sequence>
<dbReference type="AlphaFoldDB" id="A0A840QS45"/>
<dbReference type="Proteomes" id="UP000551878">
    <property type="component" value="Unassembled WGS sequence"/>
</dbReference>
<keyword evidence="1" id="KW-0812">Transmembrane</keyword>
<keyword evidence="1" id="KW-0472">Membrane</keyword>
<keyword evidence="3" id="KW-1185">Reference proteome</keyword>
<feature type="transmembrane region" description="Helical" evidence="1">
    <location>
        <begin position="37"/>
        <end position="55"/>
    </location>
</feature>
<dbReference type="Pfam" id="PF05437">
    <property type="entry name" value="AzlD"/>
    <property type="match status" value="1"/>
</dbReference>
<evidence type="ECO:0000313" key="2">
    <source>
        <dbReference type="EMBL" id="MBB5174326.1"/>
    </source>
</evidence>
<accession>A0A840QS45</accession>
<reference evidence="2 3" key="1">
    <citation type="submission" date="2020-08" db="EMBL/GenBank/DDBJ databases">
        <title>Genomic Encyclopedia of Type Strains, Phase IV (KMG-IV): sequencing the most valuable type-strain genomes for metagenomic binning, comparative biology and taxonomic classification.</title>
        <authorList>
            <person name="Goeker M."/>
        </authorList>
    </citation>
    <scope>NUCLEOTIDE SEQUENCE [LARGE SCALE GENOMIC DNA]</scope>
    <source>
        <strain evidence="2 3">DSM 24696</strain>
    </source>
</reference>
<evidence type="ECO:0000256" key="1">
    <source>
        <dbReference type="SAM" id="Phobius"/>
    </source>
</evidence>
<keyword evidence="1" id="KW-1133">Transmembrane helix</keyword>
<feature type="transmembrane region" description="Helical" evidence="1">
    <location>
        <begin position="61"/>
        <end position="94"/>
    </location>
</feature>
<gene>
    <name evidence="2" type="ORF">HNQ41_002541</name>
</gene>